<gene>
    <name evidence="2" type="ORF">ENS06_14640</name>
</gene>
<feature type="domain" description="Peptidase C1A papain C-terminal" evidence="1">
    <location>
        <begin position="28"/>
        <end position="78"/>
    </location>
</feature>
<comment type="caution">
    <text evidence="2">The sequence shown here is derived from an EMBL/GenBank/DDBJ whole genome shotgun (WGS) entry which is preliminary data.</text>
</comment>
<dbReference type="InterPro" id="IPR038765">
    <property type="entry name" value="Papain-like_cys_pep_sf"/>
</dbReference>
<accession>A0A832A309</accession>
<dbReference type="InterPro" id="IPR000668">
    <property type="entry name" value="Peptidase_C1A_C"/>
</dbReference>
<dbReference type="GO" id="GO:0006508">
    <property type="term" value="P:proteolysis"/>
    <property type="evidence" value="ECO:0007669"/>
    <property type="project" value="InterPro"/>
</dbReference>
<evidence type="ECO:0000259" key="1">
    <source>
        <dbReference type="Pfam" id="PF00112"/>
    </source>
</evidence>
<dbReference type="Gene3D" id="3.90.70.10">
    <property type="entry name" value="Cysteine proteinases"/>
    <property type="match status" value="1"/>
</dbReference>
<organism evidence="2">
    <name type="scientific">Desulfacinum infernum</name>
    <dbReference type="NCBI Taxonomy" id="35837"/>
    <lineage>
        <taxon>Bacteria</taxon>
        <taxon>Pseudomonadati</taxon>
        <taxon>Thermodesulfobacteriota</taxon>
        <taxon>Syntrophobacteria</taxon>
        <taxon>Syntrophobacterales</taxon>
        <taxon>Syntrophobacteraceae</taxon>
        <taxon>Desulfacinum</taxon>
    </lineage>
</organism>
<reference evidence="2" key="1">
    <citation type="journal article" date="2020" name="mSystems">
        <title>Genome- and Community-Level Interaction Insights into Carbon Utilization and Element Cycling Functions of Hydrothermarchaeota in Hydrothermal Sediment.</title>
        <authorList>
            <person name="Zhou Z."/>
            <person name="Liu Y."/>
            <person name="Xu W."/>
            <person name="Pan J."/>
            <person name="Luo Z.H."/>
            <person name="Li M."/>
        </authorList>
    </citation>
    <scope>NUCLEOTIDE SEQUENCE [LARGE SCALE GENOMIC DNA]</scope>
    <source>
        <strain evidence="2">SpSt-456</strain>
    </source>
</reference>
<sequence>MGIIRVEPDASGFFQLVRAQCLFSVSGPRGCGSCWAFATVAPFESLLLWKNGLTKDFSGQYLVSCNINGLGCDGGWWAHDLSHL</sequence>
<protein>
    <recommendedName>
        <fullName evidence="1">Peptidase C1A papain C-terminal domain-containing protein</fullName>
    </recommendedName>
</protein>
<dbReference type="AlphaFoldDB" id="A0A832A309"/>
<proteinExistence type="predicted"/>
<dbReference type="Pfam" id="PF00112">
    <property type="entry name" value="Peptidase_C1"/>
    <property type="match status" value="1"/>
</dbReference>
<dbReference type="GO" id="GO:0008234">
    <property type="term" value="F:cysteine-type peptidase activity"/>
    <property type="evidence" value="ECO:0007669"/>
    <property type="project" value="InterPro"/>
</dbReference>
<dbReference type="EMBL" id="DSTK01000040">
    <property type="protein sequence ID" value="HFK98548.1"/>
    <property type="molecule type" value="Genomic_DNA"/>
</dbReference>
<dbReference type="SUPFAM" id="SSF54001">
    <property type="entry name" value="Cysteine proteinases"/>
    <property type="match status" value="1"/>
</dbReference>
<evidence type="ECO:0000313" key="2">
    <source>
        <dbReference type="EMBL" id="HFK98548.1"/>
    </source>
</evidence>
<name>A0A832A309_9BACT</name>